<reference evidence="3 6" key="3">
    <citation type="journal article" date="2018" name="Syst. Appl. Microbiol.">
        <title>Agrobacterium rosae sp. nov., isolated from galls on different agricultural crops.</title>
        <authorList>
            <person name="Kuzmanovic N."/>
            <person name="Pulawska J."/>
            <person name="Smalla K."/>
            <person name="Nesme X."/>
        </authorList>
    </citation>
    <scope>NUCLEOTIDE SEQUENCE [LARGE SCALE GENOMIC DNA]</scope>
    <source>
        <strain evidence="3 6">NCPPB 1650</strain>
    </source>
</reference>
<dbReference type="EC" id="1.14.14.3" evidence="4"/>
<dbReference type="EMBL" id="NXEJ01000008">
    <property type="protein sequence ID" value="POO50119.1"/>
    <property type="molecule type" value="Genomic_DNA"/>
</dbReference>
<dbReference type="InterPro" id="IPR036661">
    <property type="entry name" value="Luciferase-like_sf"/>
</dbReference>
<organism evidence="4 5">
    <name type="scientific">Agrobacterium rosae</name>
    <dbReference type="NCBI Taxonomy" id="1972867"/>
    <lineage>
        <taxon>Bacteria</taxon>
        <taxon>Pseudomonadati</taxon>
        <taxon>Pseudomonadota</taxon>
        <taxon>Alphaproteobacteria</taxon>
        <taxon>Hyphomicrobiales</taxon>
        <taxon>Rhizobiaceae</taxon>
        <taxon>Rhizobium/Agrobacterium group</taxon>
        <taxon>Agrobacterium</taxon>
    </lineage>
</organism>
<dbReference type="GO" id="GO:0005829">
    <property type="term" value="C:cytosol"/>
    <property type="evidence" value="ECO:0007669"/>
    <property type="project" value="TreeGrafter"/>
</dbReference>
<keyword evidence="7" id="KW-1185">Reference proteome</keyword>
<dbReference type="GeneID" id="86881046"/>
<evidence type="ECO:0000313" key="6">
    <source>
        <dbReference type="Proteomes" id="UP000237447"/>
    </source>
</evidence>
<dbReference type="RefSeq" id="WP_077118164.1">
    <property type="nucleotide sequence ID" value="NZ_CP133552.1"/>
</dbReference>
<dbReference type="PANTHER" id="PTHR30137:SF15">
    <property type="entry name" value="BLL6902 PROTEIN"/>
    <property type="match status" value="1"/>
</dbReference>
<dbReference type="STRING" id="1907666.DSM25559_0855"/>
<accession>A0A1R3TBX7</accession>
<dbReference type="PANTHER" id="PTHR30137">
    <property type="entry name" value="LUCIFERASE-LIKE MONOOXYGENASE"/>
    <property type="match status" value="1"/>
</dbReference>
<evidence type="ECO:0000313" key="7">
    <source>
        <dbReference type="Proteomes" id="UP001277561"/>
    </source>
</evidence>
<dbReference type="AlphaFoldDB" id="A0A1R3TBX7"/>
<dbReference type="Pfam" id="PF00296">
    <property type="entry name" value="Bac_luciferase"/>
    <property type="match status" value="1"/>
</dbReference>
<dbReference type="EC" id="1.-.-.-" evidence="2"/>
<evidence type="ECO:0000313" key="4">
    <source>
        <dbReference type="EMBL" id="SCX09655.1"/>
    </source>
</evidence>
<dbReference type="InterPro" id="IPR011251">
    <property type="entry name" value="Luciferase-like_dom"/>
</dbReference>
<feature type="domain" description="Luciferase-like" evidence="1">
    <location>
        <begin position="9"/>
        <end position="259"/>
    </location>
</feature>
<dbReference type="CDD" id="cd00347">
    <property type="entry name" value="Flavin_utilizing_monoxygenases"/>
    <property type="match status" value="1"/>
</dbReference>
<dbReference type="Proteomes" id="UP000237447">
    <property type="component" value="Unassembled WGS sequence"/>
</dbReference>
<evidence type="ECO:0000259" key="1">
    <source>
        <dbReference type="Pfam" id="PF00296"/>
    </source>
</evidence>
<name>A0A1R3TBX7_9HYPH</name>
<dbReference type="InterPro" id="IPR050766">
    <property type="entry name" value="Bact_Lucif_Oxidored"/>
</dbReference>
<accession>A0A2S4E988</accession>
<gene>
    <name evidence="4" type="primary">luxA_1</name>
    <name evidence="3" type="ORF">CPJ18_17155</name>
    <name evidence="4" type="ORF">DSM25559_0855</name>
    <name evidence="2" type="ORF">RMS29_07055</name>
</gene>
<reference evidence="2 7" key="4">
    <citation type="journal article" date="2023" name="Phytobiomes J">
        <title>Deciphering the key players within the bacterial microbiota associated with aerial crown gall tumors on rhododendron: Insights into the gallobiome.</title>
        <authorList>
            <person name="Kuzmanovic N."/>
            <person name="Nesme J."/>
            <person name="Wolf J."/>
            <person name="Neumann-Schaal M."/>
            <person name="Petersen J."/>
            <person name="Fernandez-Gnecco G."/>
            <person name="Sproeer C."/>
            <person name="Bunk B."/>
            <person name="Overmann J."/>
            <person name="Sorensen S.J."/>
            <person name="Idczak E."/>
            <person name="Smalla K."/>
        </authorList>
    </citation>
    <scope>NUCLEOTIDE SEQUENCE [LARGE SCALE GENOMIC DNA]</scope>
    <source>
        <strain evidence="7">rho-14.1</strain>
        <strain evidence="2">Rho-14.1</strain>
    </source>
</reference>
<reference evidence="5" key="2">
    <citation type="submission" date="2016-10" db="EMBL/GenBank/DDBJ databases">
        <authorList>
            <person name="Wibberg D."/>
        </authorList>
    </citation>
    <scope>NUCLEOTIDE SEQUENCE [LARGE SCALE GENOMIC DNA]</scope>
</reference>
<dbReference type="GO" id="GO:0047646">
    <property type="term" value="F:alkanal monooxygenase (FMN-linked) activity"/>
    <property type="evidence" value="ECO:0007669"/>
    <property type="project" value="UniProtKB-EC"/>
</dbReference>
<evidence type="ECO:0000313" key="3">
    <source>
        <dbReference type="EMBL" id="POO50119.1"/>
    </source>
</evidence>
<keyword evidence="4" id="KW-0503">Monooxygenase</keyword>
<keyword evidence="4" id="KW-0560">Oxidoreductase</keyword>
<dbReference type="Proteomes" id="UP001277561">
    <property type="component" value="Unassembled WGS sequence"/>
</dbReference>
<evidence type="ECO:0000313" key="2">
    <source>
        <dbReference type="EMBL" id="MDX8328984.1"/>
    </source>
</evidence>
<dbReference type="Gene3D" id="3.20.20.30">
    <property type="entry name" value="Luciferase-like domain"/>
    <property type="match status" value="1"/>
</dbReference>
<reference evidence="4" key="1">
    <citation type="submission" date="2016-10" db="EMBL/GenBank/DDBJ databases">
        <authorList>
            <person name="de Groot N.N."/>
        </authorList>
    </citation>
    <scope>NUCLEOTIDE SEQUENCE [LARGE SCALE GENOMIC DNA]</scope>
    <source>
        <strain evidence="4">DSM25559</strain>
    </source>
</reference>
<evidence type="ECO:0000313" key="5">
    <source>
        <dbReference type="Proteomes" id="UP000187891"/>
    </source>
</evidence>
<dbReference type="EMBL" id="FMUE01000002">
    <property type="protein sequence ID" value="SCX09655.1"/>
    <property type="molecule type" value="Genomic_DNA"/>
</dbReference>
<dbReference type="SUPFAM" id="SSF51679">
    <property type="entry name" value="Bacterial luciferase-like"/>
    <property type="match status" value="1"/>
</dbReference>
<dbReference type="Proteomes" id="UP000187891">
    <property type="component" value="Unassembled WGS sequence"/>
</dbReference>
<dbReference type="EMBL" id="JAVRAD010000002">
    <property type="protein sequence ID" value="MDX8328984.1"/>
    <property type="molecule type" value="Genomic_DNA"/>
</dbReference>
<proteinExistence type="predicted"/>
<protein>
    <submittedName>
        <fullName evidence="4">Alkanal monooxygenase alpha chain</fullName>
        <ecNumber evidence="4">1.14.14.3</ecNumber>
    </submittedName>
    <submittedName>
        <fullName evidence="2 3">Flavin-dependent oxidoreductase</fullName>
        <ecNumber evidence="2">1.-.-.-</ecNumber>
    </submittedName>
</protein>
<sequence>MKKIGFLSFGHWSPGAHSQARTAKDVLQQSIELAVAAEEIGVDGAYFRVHHFARQLASPFPLLAAVGARTKTIEIGTGVIDMRYENPLYMAEDAGSADLISNGRLQLGLSRGSPEQVIDGWRYFGYQPKEGSSDADMGRNSTEVFLEVLKGEGFAEPNPHPMFPNPPGKLRLEPHSEGLRDRIWWGAGSNATAIWAGKLGMNLQSSTLKDDETGEPFHVQQAAQIRAYRQAWKEAGHSRQPRVSVSRSIFALTDDRDRAYFGSGAKESDSIGHLDANTRAIFGRSYAAEPDVLIKELAQDEAIAEADTLLLTIPNQLGVNYNVHVLDSILKYVAPELGWR</sequence>